<evidence type="ECO:0008006" key="4">
    <source>
        <dbReference type="Google" id="ProtNLM"/>
    </source>
</evidence>
<protein>
    <recommendedName>
        <fullName evidence="4">DUF58 domain-containing protein</fullName>
    </recommendedName>
</protein>
<gene>
    <name evidence="2" type="ORF">J2S17_000540</name>
</gene>
<dbReference type="RefSeq" id="WP_307471636.1">
    <property type="nucleotide sequence ID" value="NZ_JAUSUB010000002.1"/>
</dbReference>
<keyword evidence="1" id="KW-0812">Transmembrane</keyword>
<dbReference type="Proteomes" id="UP001238088">
    <property type="component" value="Unassembled WGS sequence"/>
</dbReference>
<feature type="transmembrane region" description="Helical" evidence="1">
    <location>
        <begin position="30"/>
        <end position="46"/>
    </location>
</feature>
<keyword evidence="3" id="KW-1185">Reference proteome</keyword>
<evidence type="ECO:0000313" key="2">
    <source>
        <dbReference type="EMBL" id="MDQ0268671.1"/>
    </source>
</evidence>
<evidence type="ECO:0000256" key="1">
    <source>
        <dbReference type="SAM" id="Phobius"/>
    </source>
</evidence>
<sequence>MRLLNIIFGISLLVIGTLLGDGYKNSLYLFWLISLAFLVLLGEFLLHKLQDSNAENEALKGKVTTLSILKGNGNNPIQISVFPKNKILKGQETQIDVYATCSIPLSITPDIKLFTDSEWDVLVSNQKVSGEKYAGKFEYVLSNSITNNTNNCYFKYSFFIKINNTGDQKYTIELKDETYKGSIVNNFKVNRN</sequence>
<proteinExistence type="predicted"/>
<accession>A0ABU0AD70</accession>
<organism evidence="2 3">
    <name type="scientific">Cytobacillus purgationiresistens</name>
    <dbReference type="NCBI Taxonomy" id="863449"/>
    <lineage>
        <taxon>Bacteria</taxon>
        <taxon>Bacillati</taxon>
        <taxon>Bacillota</taxon>
        <taxon>Bacilli</taxon>
        <taxon>Bacillales</taxon>
        <taxon>Bacillaceae</taxon>
        <taxon>Cytobacillus</taxon>
    </lineage>
</organism>
<dbReference type="EMBL" id="JAUSUB010000002">
    <property type="protein sequence ID" value="MDQ0268671.1"/>
    <property type="molecule type" value="Genomic_DNA"/>
</dbReference>
<reference evidence="2 3" key="1">
    <citation type="submission" date="2023-07" db="EMBL/GenBank/DDBJ databases">
        <title>Genomic Encyclopedia of Type Strains, Phase IV (KMG-IV): sequencing the most valuable type-strain genomes for metagenomic binning, comparative biology and taxonomic classification.</title>
        <authorList>
            <person name="Goeker M."/>
        </authorList>
    </citation>
    <scope>NUCLEOTIDE SEQUENCE [LARGE SCALE GENOMIC DNA]</scope>
    <source>
        <strain evidence="2 3">DSM 23494</strain>
    </source>
</reference>
<evidence type="ECO:0000313" key="3">
    <source>
        <dbReference type="Proteomes" id="UP001238088"/>
    </source>
</evidence>
<comment type="caution">
    <text evidence="2">The sequence shown here is derived from an EMBL/GenBank/DDBJ whole genome shotgun (WGS) entry which is preliminary data.</text>
</comment>
<keyword evidence="1" id="KW-0472">Membrane</keyword>
<keyword evidence="1" id="KW-1133">Transmembrane helix</keyword>
<name>A0ABU0AD70_9BACI</name>